<proteinExistence type="predicted"/>
<comment type="caution">
    <text evidence="1">The sequence shown here is derived from an EMBL/GenBank/DDBJ whole genome shotgun (WGS) entry which is preliminary data.</text>
</comment>
<evidence type="ECO:0000313" key="1">
    <source>
        <dbReference type="EMBL" id="RNA04796.1"/>
    </source>
</evidence>
<name>A0A3M7PZZ2_BRAPC</name>
<keyword evidence="2" id="KW-1185">Reference proteome</keyword>
<reference evidence="1 2" key="1">
    <citation type="journal article" date="2018" name="Sci. Rep.">
        <title>Genomic signatures of local adaptation to the degree of environmental predictability in rotifers.</title>
        <authorList>
            <person name="Franch-Gras L."/>
            <person name="Hahn C."/>
            <person name="Garcia-Roger E.M."/>
            <person name="Carmona M.J."/>
            <person name="Serra M."/>
            <person name="Gomez A."/>
        </authorList>
    </citation>
    <scope>NUCLEOTIDE SEQUENCE [LARGE SCALE GENOMIC DNA]</scope>
    <source>
        <strain evidence="1">HYR1</strain>
    </source>
</reference>
<gene>
    <name evidence="1" type="ORF">BpHYR1_017941</name>
</gene>
<evidence type="ECO:0000313" key="2">
    <source>
        <dbReference type="Proteomes" id="UP000276133"/>
    </source>
</evidence>
<dbReference type="EMBL" id="REGN01007959">
    <property type="protein sequence ID" value="RNA04796.1"/>
    <property type="molecule type" value="Genomic_DNA"/>
</dbReference>
<protein>
    <submittedName>
        <fullName evidence="1">Uncharacterized protein</fullName>
    </submittedName>
</protein>
<accession>A0A3M7PZZ2</accession>
<dbReference type="AlphaFoldDB" id="A0A3M7PZZ2"/>
<sequence>MSNISSSNKSSSCGDLSELEPVVESELDDDWSALSDCTALDLCLLGLPVFSLGFLAALSHPFEQSVGKDRFKSLEFVFSNDSHKSSNCLTLSSLFN</sequence>
<dbReference type="Proteomes" id="UP000276133">
    <property type="component" value="Unassembled WGS sequence"/>
</dbReference>
<organism evidence="1 2">
    <name type="scientific">Brachionus plicatilis</name>
    <name type="common">Marine rotifer</name>
    <name type="synonym">Brachionus muelleri</name>
    <dbReference type="NCBI Taxonomy" id="10195"/>
    <lineage>
        <taxon>Eukaryota</taxon>
        <taxon>Metazoa</taxon>
        <taxon>Spiralia</taxon>
        <taxon>Gnathifera</taxon>
        <taxon>Rotifera</taxon>
        <taxon>Eurotatoria</taxon>
        <taxon>Monogononta</taxon>
        <taxon>Pseudotrocha</taxon>
        <taxon>Ploima</taxon>
        <taxon>Brachionidae</taxon>
        <taxon>Brachionus</taxon>
    </lineage>
</organism>